<dbReference type="InterPro" id="IPR041661">
    <property type="entry name" value="ZN622/Rei1/Reh1_Znf-C2H2"/>
</dbReference>
<evidence type="ECO:0000256" key="1">
    <source>
        <dbReference type="ARBA" id="ARBA00022723"/>
    </source>
</evidence>
<dbReference type="PANTHER" id="PTHR24379">
    <property type="entry name" value="KRAB AND ZINC FINGER DOMAIN-CONTAINING"/>
    <property type="match status" value="1"/>
</dbReference>
<dbReference type="Proteomes" id="UP000504629">
    <property type="component" value="Unplaced"/>
</dbReference>
<feature type="compositionally biased region" description="Basic and acidic residues" evidence="6">
    <location>
        <begin position="1"/>
        <end position="16"/>
    </location>
</feature>
<dbReference type="GO" id="GO:0008270">
    <property type="term" value="F:zinc ion binding"/>
    <property type="evidence" value="ECO:0007669"/>
    <property type="project" value="UniProtKB-KW"/>
</dbReference>
<dbReference type="RefSeq" id="XP_028038451.1">
    <property type="nucleotide sequence ID" value="XM_028182650.1"/>
</dbReference>
<dbReference type="InterPro" id="IPR036236">
    <property type="entry name" value="Znf_C2H2_sf"/>
</dbReference>
<feature type="domain" description="C2H2-type" evidence="7">
    <location>
        <begin position="414"/>
        <end position="442"/>
    </location>
</feature>
<keyword evidence="3 5" id="KW-0863">Zinc-finger</keyword>
<accession>A0A6J2K829</accession>
<proteinExistence type="predicted"/>
<keyword evidence="1" id="KW-0479">Metal-binding</keyword>
<dbReference type="SMART" id="SM00355">
    <property type="entry name" value="ZnF_C2H2"/>
    <property type="match status" value="19"/>
</dbReference>
<evidence type="ECO:0000256" key="3">
    <source>
        <dbReference type="ARBA" id="ARBA00022771"/>
    </source>
</evidence>
<keyword evidence="8" id="KW-1185">Reference proteome</keyword>
<feature type="region of interest" description="Disordered" evidence="6">
    <location>
        <begin position="1"/>
        <end position="24"/>
    </location>
</feature>
<dbReference type="Pfam" id="PF00096">
    <property type="entry name" value="zf-C2H2"/>
    <property type="match status" value="3"/>
</dbReference>
<evidence type="ECO:0000256" key="6">
    <source>
        <dbReference type="SAM" id="MobiDB-lite"/>
    </source>
</evidence>
<protein>
    <submittedName>
        <fullName evidence="9">Zinc finger protein 62 homolog</fullName>
    </submittedName>
</protein>
<dbReference type="InterPro" id="IPR013087">
    <property type="entry name" value="Znf_C2H2_type"/>
</dbReference>
<gene>
    <name evidence="9" type="primary">LOC114249169</name>
</gene>
<evidence type="ECO:0000313" key="8">
    <source>
        <dbReference type="Proteomes" id="UP000504629"/>
    </source>
</evidence>
<dbReference type="OrthoDB" id="5860767at2759"/>
<dbReference type="KEGG" id="bman:114249169"/>
<feature type="domain" description="C2H2-type" evidence="7">
    <location>
        <begin position="177"/>
        <end position="205"/>
    </location>
</feature>
<evidence type="ECO:0000256" key="5">
    <source>
        <dbReference type="PROSITE-ProRule" id="PRU00042"/>
    </source>
</evidence>
<dbReference type="Gene3D" id="3.30.160.60">
    <property type="entry name" value="Classic Zinc Finger"/>
    <property type="match status" value="9"/>
</dbReference>
<keyword evidence="4" id="KW-0862">Zinc</keyword>
<feature type="domain" description="C2H2-type" evidence="7">
    <location>
        <begin position="507"/>
        <end position="535"/>
    </location>
</feature>
<dbReference type="PANTHER" id="PTHR24379:SF121">
    <property type="entry name" value="C2H2-TYPE DOMAIN-CONTAINING PROTEIN"/>
    <property type="match status" value="1"/>
</dbReference>
<evidence type="ECO:0000256" key="2">
    <source>
        <dbReference type="ARBA" id="ARBA00022737"/>
    </source>
</evidence>
<dbReference type="GeneID" id="114249169"/>
<organism evidence="8 9">
    <name type="scientific">Bombyx mandarina</name>
    <name type="common">Wild silk moth</name>
    <name type="synonym">Wild silkworm</name>
    <dbReference type="NCBI Taxonomy" id="7092"/>
    <lineage>
        <taxon>Eukaryota</taxon>
        <taxon>Metazoa</taxon>
        <taxon>Ecdysozoa</taxon>
        <taxon>Arthropoda</taxon>
        <taxon>Hexapoda</taxon>
        <taxon>Insecta</taxon>
        <taxon>Pterygota</taxon>
        <taxon>Neoptera</taxon>
        <taxon>Endopterygota</taxon>
        <taxon>Lepidoptera</taxon>
        <taxon>Glossata</taxon>
        <taxon>Ditrysia</taxon>
        <taxon>Bombycoidea</taxon>
        <taxon>Bombycidae</taxon>
        <taxon>Bombycinae</taxon>
        <taxon>Bombyx</taxon>
    </lineage>
</organism>
<dbReference type="AlphaFoldDB" id="A0A6J2K829"/>
<dbReference type="SUPFAM" id="SSF57667">
    <property type="entry name" value="beta-beta-alpha zinc fingers"/>
    <property type="match status" value="6"/>
</dbReference>
<feature type="domain" description="C2H2-type" evidence="7">
    <location>
        <begin position="278"/>
        <end position="306"/>
    </location>
</feature>
<dbReference type="PROSITE" id="PS00028">
    <property type="entry name" value="ZINC_FINGER_C2H2_1"/>
    <property type="match status" value="12"/>
</dbReference>
<feature type="domain" description="C2H2-type" evidence="7">
    <location>
        <begin position="445"/>
        <end position="473"/>
    </location>
</feature>
<evidence type="ECO:0000313" key="9">
    <source>
        <dbReference type="RefSeq" id="XP_028038451.1"/>
    </source>
</evidence>
<feature type="domain" description="C2H2-type" evidence="7">
    <location>
        <begin position="244"/>
        <end position="272"/>
    </location>
</feature>
<sequence length="757" mass="89573">MSLKLHSENKPLRRDPTSFLPEEEMSYEFKKKKKKKKKIQEDPFKDLEIERKHFPEVPTFALDPEVNIKVENIEVELNFDEYADDAGNTEPLQNDIMDMEPIVKLEEQSHEGAILTFESVVNEKNVVKCSPKIKVEAETVTNDNIICQVCHLVFKSEKTLFMHQKRKHKVFRRFCKHVCDYCSMSYDSKNSLVAHIKRKHGPESVEEDNEDHTCEVCSLVFKGMSRLRMHMTRKHGKYEDSFKHVCSECGLAYEKHRSLMVHIQRKHSGVQPTSNQWFNCPFCTKIFSKRETYARHIQRKHKVSDEPNVKSENADDENLASFRNEVTGEITCKECPLMFTSINYLKLHMRRKHNALQESFQLKCRICNLSYDKLESLKRHVRRKHDIRTYCRICKKKFNSKEAYLNHSHVKFIKECSICGLIFATEVGLAKHLRRLHKIDTPKTVFCNICNQGFHEKRQLKPHLMKVHMNIRYTCKYCNKTLKTKESYRRHLILKHPTQKLVNVNLQNCSQCSESFKDEFELCKHINTVHLSNYKNIENFIEIKCEDIKEEIKDPYQCTKCSETYVTWNQLKLHFEQNHHIAEETQCQVCGEIVSTKELNKHMKAKHTELSEMKCNYCEYRTTSKVSLTQHTLRHKNATTIHCEFNGCRYKTYYPGAMEKHKRKHADLGVKFQCSQCPFQSMNKYILKYHEEAHATGKKRYMCDQCDYATILPANLVQHKYKHSTEKRFKCEVCSFATKYNTSLRFHVRKKHCDLPL</sequence>
<dbReference type="Pfam" id="PF12874">
    <property type="entry name" value="zf-met"/>
    <property type="match status" value="2"/>
</dbReference>
<feature type="domain" description="C2H2-type" evidence="7">
    <location>
        <begin position="556"/>
        <end position="585"/>
    </location>
</feature>
<keyword evidence="2" id="KW-0677">Repeat</keyword>
<dbReference type="PROSITE" id="PS50157">
    <property type="entry name" value="ZINC_FINGER_C2H2_2"/>
    <property type="match status" value="10"/>
</dbReference>
<evidence type="ECO:0000256" key="4">
    <source>
        <dbReference type="ARBA" id="ARBA00022833"/>
    </source>
</evidence>
<feature type="domain" description="C2H2-type" evidence="7">
    <location>
        <begin position="473"/>
        <end position="501"/>
    </location>
</feature>
<evidence type="ECO:0000259" key="7">
    <source>
        <dbReference type="PROSITE" id="PS50157"/>
    </source>
</evidence>
<reference evidence="9" key="1">
    <citation type="submission" date="2025-08" db="UniProtKB">
        <authorList>
            <consortium name="RefSeq"/>
        </authorList>
    </citation>
    <scope>IDENTIFICATION</scope>
    <source>
        <tissue evidence="9">Silk gland</tissue>
    </source>
</reference>
<feature type="domain" description="C2H2-type" evidence="7">
    <location>
        <begin position="701"/>
        <end position="728"/>
    </location>
</feature>
<dbReference type="Pfam" id="PF12756">
    <property type="entry name" value="zf-C2H2_2"/>
    <property type="match status" value="1"/>
</dbReference>
<name>A0A6J2K829_BOMMA</name>
<feature type="domain" description="C2H2-type" evidence="7">
    <location>
        <begin position="330"/>
        <end position="358"/>
    </location>
</feature>